<evidence type="ECO:0000313" key="3">
    <source>
        <dbReference type="Proteomes" id="UP000828924"/>
    </source>
</evidence>
<evidence type="ECO:0000313" key="2">
    <source>
        <dbReference type="EMBL" id="UNM11784.1"/>
    </source>
</evidence>
<feature type="region of interest" description="Disordered" evidence="1">
    <location>
        <begin position="1"/>
        <end position="22"/>
    </location>
</feature>
<name>A0ABY3WJY0_9ACTN</name>
<protein>
    <submittedName>
        <fullName evidence="2">CGA synthase-related protein</fullName>
    </submittedName>
</protein>
<accession>A0ABY3WJY0</accession>
<evidence type="ECO:0000256" key="1">
    <source>
        <dbReference type="SAM" id="MobiDB-lite"/>
    </source>
</evidence>
<dbReference type="InterPro" id="IPR031013">
    <property type="entry name" value="CGA_synth-rel"/>
</dbReference>
<keyword evidence="3" id="KW-1185">Reference proteome</keyword>
<dbReference type="NCBIfam" id="TIGR04469">
    <property type="entry name" value="CGA_synth_rel"/>
    <property type="match status" value="1"/>
</dbReference>
<organism evidence="2 3">
    <name type="scientific">Streptomyces formicae</name>
    <dbReference type="NCBI Taxonomy" id="1616117"/>
    <lineage>
        <taxon>Bacteria</taxon>
        <taxon>Bacillati</taxon>
        <taxon>Actinomycetota</taxon>
        <taxon>Actinomycetes</taxon>
        <taxon>Kitasatosporales</taxon>
        <taxon>Streptomycetaceae</taxon>
        <taxon>Streptomyces</taxon>
    </lineage>
</organism>
<dbReference type="RefSeq" id="WP_242330363.1">
    <property type="nucleotide sequence ID" value="NZ_CP071872.1"/>
</dbReference>
<dbReference type="EMBL" id="CP071872">
    <property type="protein sequence ID" value="UNM11784.1"/>
    <property type="molecule type" value="Genomic_DNA"/>
</dbReference>
<reference evidence="2 3" key="1">
    <citation type="submission" date="2021-03" db="EMBL/GenBank/DDBJ databases">
        <title>Complete genome of Streptomyces formicae strain 1H-GS9 (DSM 100524).</title>
        <authorList>
            <person name="Atanasov K.E."/>
            <person name="Altabella T."/>
            <person name="Ferrer A."/>
        </authorList>
    </citation>
    <scope>NUCLEOTIDE SEQUENCE [LARGE SCALE GENOMIC DNA]</scope>
    <source>
        <strain evidence="2 3">1H-GS9</strain>
    </source>
</reference>
<sequence>MAVLNPDAYDRPGAPAPSGPAPARRRVLLVSRDEEVDSLLARRRVAAHLTELDPSWTGEADGEGSTPPDAALVCDDEPAARRLLARGVPVVHLCSGTPSRAAAPPDGAVYRVHRPRWLPGPWPALPKGARPTGVLAPARLTRDRTRRGSLLLLSVWGVPAQEADGFASGLLRRLAVEALRRTGGCDVVCDTRPATIRDALGGLDGVRVHRAADADVDALHAGAEVFLASPVLGAITLAQARRAPLVLLPPLGRVQRDLAERVSRSVPLPVATDPPAPALWEPRDAGAADPWAALDTASDDLRGAQRVARTLRQLALAPL</sequence>
<dbReference type="Proteomes" id="UP000828924">
    <property type="component" value="Chromosome"/>
</dbReference>
<gene>
    <name evidence="2" type="primary">blsF</name>
    <name evidence="2" type="ORF">J4032_09710</name>
</gene>
<proteinExistence type="predicted"/>